<name>A0A427YI06_9TREE</name>
<sequence>MKKADPGTVEDTLGPGELEREWFKDGEWKAGWANVEFDGDACLKNVTKAGKEKDGFFAPAGTMLPLGAALPQMTVLKYGGYFPAGTSFPGGVMIPLHARMVNILPQETTVPGSTPEESLCVVQ</sequence>
<gene>
    <name evidence="1" type="ORF">EHS25_009894</name>
</gene>
<organism evidence="1 2">
    <name type="scientific">Saitozyma podzolica</name>
    <dbReference type="NCBI Taxonomy" id="1890683"/>
    <lineage>
        <taxon>Eukaryota</taxon>
        <taxon>Fungi</taxon>
        <taxon>Dikarya</taxon>
        <taxon>Basidiomycota</taxon>
        <taxon>Agaricomycotina</taxon>
        <taxon>Tremellomycetes</taxon>
        <taxon>Tremellales</taxon>
        <taxon>Trimorphomycetaceae</taxon>
        <taxon>Saitozyma</taxon>
    </lineage>
</organism>
<comment type="caution">
    <text evidence="1">The sequence shown here is derived from an EMBL/GenBank/DDBJ whole genome shotgun (WGS) entry which is preliminary data.</text>
</comment>
<proteinExistence type="predicted"/>
<dbReference type="EMBL" id="RSCD01000009">
    <property type="protein sequence ID" value="RSH90719.1"/>
    <property type="molecule type" value="Genomic_DNA"/>
</dbReference>
<dbReference type="AlphaFoldDB" id="A0A427YI06"/>
<dbReference type="Proteomes" id="UP000279259">
    <property type="component" value="Unassembled WGS sequence"/>
</dbReference>
<reference evidence="1 2" key="1">
    <citation type="submission" date="2018-11" db="EMBL/GenBank/DDBJ databases">
        <title>Genome sequence of Saitozyma podzolica DSM 27192.</title>
        <authorList>
            <person name="Aliyu H."/>
            <person name="Gorte O."/>
            <person name="Ochsenreither K."/>
        </authorList>
    </citation>
    <scope>NUCLEOTIDE SEQUENCE [LARGE SCALE GENOMIC DNA]</scope>
    <source>
        <strain evidence="1 2">DSM 27192</strain>
    </source>
</reference>
<dbReference type="OrthoDB" id="2560796at2759"/>
<protein>
    <submittedName>
        <fullName evidence="1">Uncharacterized protein</fullName>
    </submittedName>
</protein>
<evidence type="ECO:0000313" key="1">
    <source>
        <dbReference type="EMBL" id="RSH90719.1"/>
    </source>
</evidence>
<keyword evidence="2" id="KW-1185">Reference proteome</keyword>
<accession>A0A427YI06</accession>
<evidence type="ECO:0000313" key="2">
    <source>
        <dbReference type="Proteomes" id="UP000279259"/>
    </source>
</evidence>